<protein>
    <submittedName>
        <fullName evidence="1">Uncharacterized protein</fullName>
    </submittedName>
</protein>
<gene>
    <name evidence="1" type="ORF">P691DRAFT_806615</name>
</gene>
<sequence>MVTATRASPVISPSIISRALVVVNETPTVISSCAVLTSAADASLATSASVVATSATLPWDSPSCSCTCTRLPDPSLELRDTGGRGRVLASILLCYRIEDKLCGSHKKTTSANRVGLFWS</sequence>
<reference evidence="1" key="1">
    <citation type="submission" date="2020-11" db="EMBL/GenBank/DDBJ databases">
        <authorList>
            <consortium name="DOE Joint Genome Institute"/>
            <person name="Ahrendt S."/>
            <person name="Riley R."/>
            <person name="Andreopoulos W."/>
            <person name="Labutti K."/>
            <person name="Pangilinan J."/>
            <person name="Ruiz-Duenas F.J."/>
            <person name="Barrasa J.M."/>
            <person name="Sanchez-Garcia M."/>
            <person name="Camarero S."/>
            <person name="Miyauchi S."/>
            <person name="Serrano A."/>
            <person name="Linde D."/>
            <person name="Babiker R."/>
            <person name="Drula E."/>
            <person name="Ayuso-Fernandez I."/>
            <person name="Pacheco R."/>
            <person name="Padilla G."/>
            <person name="Ferreira P."/>
            <person name="Barriuso J."/>
            <person name="Kellner H."/>
            <person name="Castanera R."/>
            <person name="Alfaro M."/>
            <person name="Ramirez L."/>
            <person name="Pisabarro A.G."/>
            <person name="Kuo A."/>
            <person name="Tritt A."/>
            <person name="Lipzen A."/>
            <person name="He G."/>
            <person name="Yan M."/>
            <person name="Ng V."/>
            <person name="Cullen D."/>
            <person name="Martin F."/>
            <person name="Rosso M.-N."/>
            <person name="Henrissat B."/>
            <person name="Hibbett D."/>
            <person name="Martinez A.T."/>
            <person name="Grigoriev I.V."/>
        </authorList>
    </citation>
    <scope>NUCLEOTIDE SEQUENCE</scope>
    <source>
        <strain evidence="1">MF-IS2</strain>
    </source>
</reference>
<comment type="caution">
    <text evidence="1">The sequence shown here is derived from an EMBL/GenBank/DDBJ whole genome shotgun (WGS) entry which is preliminary data.</text>
</comment>
<accession>A0A9P5X7J8</accession>
<name>A0A9P5X7J8_9AGAR</name>
<organism evidence="1 2">
    <name type="scientific">Macrolepiota fuliginosa MF-IS2</name>
    <dbReference type="NCBI Taxonomy" id="1400762"/>
    <lineage>
        <taxon>Eukaryota</taxon>
        <taxon>Fungi</taxon>
        <taxon>Dikarya</taxon>
        <taxon>Basidiomycota</taxon>
        <taxon>Agaricomycotina</taxon>
        <taxon>Agaricomycetes</taxon>
        <taxon>Agaricomycetidae</taxon>
        <taxon>Agaricales</taxon>
        <taxon>Agaricineae</taxon>
        <taxon>Agaricaceae</taxon>
        <taxon>Macrolepiota</taxon>
    </lineage>
</organism>
<proteinExistence type="predicted"/>
<keyword evidence="2" id="KW-1185">Reference proteome</keyword>
<dbReference type="AlphaFoldDB" id="A0A9P5X7J8"/>
<evidence type="ECO:0000313" key="2">
    <source>
        <dbReference type="Proteomes" id="UP000807342"/>
    </source>
</evidence>
<evidence type="ECO:0000313" key="1">
    <source>
        <dbReference type="EMBL" id="KAF9444822.1"/>
    </source>
</evidence>
<dbReference type="Proteomes" id="UP000807342">
    <property type="component" value="Unassembled WGS sequence"/>
</dbReference>
<dbReference type="EMBL" id="MU151345">
    <property type="protein sequence ID" value="KAF9444822.1"/>
    <property type="molecule type" value="Genomic_DNA"/>
</dbReference>